<dbReference type="GO" id="GO:0004190">
    <property type="term" value="F:aspartic-type endopeptidase activity"/>
    <property type="evidence" value="ECO:0007669"/>
    <property type="project" value="UniProtKB-KW"/>
</dbReference>
<dbReference type="CDD" id="cd01647">
    <property type="entry name" value="RT_LTR"/>
    <property type="match status" value="1"/>
</dbReference>
<feature type="region of interest" description="Disordered" evidence="20">
    <location>
        <begin position="63"/>
        <end position="87"/>
    </location>
</feature>
<keyword evidence="9" id="KW-0378">Hydrolase</keyword>
<sequence length="1495" mass="171534">MEADLVGLQKQMEELTILVKKGNDDANPPKWWEAQENRITAMETRMTTNQGYVEKLLKILTGRDGEQEQSEGDQVNTPDNSKNGEKNPILVTVVKDKSRFTYKTDELGILKDKPDACLALKNGKVEKWFDGYIMQKHHVTWHEFEADLCHRFSDRSFSDIVEEFTKLTQKGSVEDYQERFEELQPHMLLQNPTLGEEFFVSLFISGLREDIKHRVKALDPKHLSEACKQAKLYELSVEFENRKLRHSFKVPPYPNPIITSKTTSVPLPTKSTPNSNPKQSLIDYRRQNNLCFKRGEKFQPDHQCKTRNFNMMIEEENPIPTESVPTDSDQRGKLGNFYECNYWCISHNTLRIQGTIQGRPLNILIDSGSTHSFLTPQWADAGIQVLTPYPLAITVANGVDWMKVFSLILMDFNQMTMSFQHQGENIIIQGQQPSLFLQQISSATLLKMTASDEAILGHVVLLSIMETPKPIPTTLQPLLKRYNTIFTEPKGLPPRRAHDHAIPLKLGSSPINLRPYKFPHNQKTEVEQQIAVMLSSSIIQPRKSPFASPCLLSKKKDDTWRFCVDYRQLNNLTVKDKFPIPVVEDILDELYGAVYFSKIDLRSGYWQIRIKEGDIYKTTFRTHQGHYEFKTQVEYLGHIISADGVTTDPSKIEAMKNWPLPRSLKSLRGFFGLTGYYRRFIKDYGSITLPDFSKSFCLETDASSGGIGAVLSQEGRPIAYLSKALSPRHAALFIYESEYLAILLAVSKWRHYLERLTKLLGLDYSIQYRKGKSNTVADALSRQWEDASYCLAMGTTFLIPSWVQDVENSYKEDKLVADWINILTVSPNADPNWKFSKGILRFKGRVYIGSNGSLRLQILQVLHDSPHGGHSGTQATYQRIRSYFYWPKLKAMVVTYIRCCTVCQQIKVENISKPGLLQPLPIPHHACEVITMDFIEGLPTSLRKNYILVIVDKFTKYSHFMAFSHPYTAAEVAKLYLDNINKLHGKPKMAISDRDKTFTSLFWRELMKQLGTTTLFSTTYHLETDGQTERVNQYLEQYLRGLCFLQPKQWAKWLAYAKWWYNTTYHTALNLTHFQALYGYKPPTMVWQPEATVHSVGEFMKNREEIRQLVKHQLEQATNRMKQQADKNRTERIQLGIRIGEVAYKLELPENSRLHPVFHVSMLKRHIGPAASSSTEPPVVDEEGQFHIEPSQVLGKRIINRNNRPVTQLLVRWTNLDASHDTWEDYSVLRGQFPSFDPWGQGSSRGVGIVMVGGERREHKEGKRELGEMRRGLGIENEGLGILAREGNKDNLPLEQIGRSRLDMKQLERPKGIKIAEPNMKMLSVLLKAALCNVRVVRPTLYHVIKEMIEMMGYSVKLVRVTKRVHGAYFAQLYLTKMSQEGDETESITFDLRPSDAINIAVRCKVPIQVNKYLAYSDGMRVIEPGKLSMQPPASDILPHTELDQPSGQRCLDSEEFKIVSDLNEAISQERYKDAADLRDKLDKFRAARNSRKDT</sequence>
<keyword evidence="10" id="KW-0460">Magnesium</keyword>
<keyword evidence="24" id="KW-1185">Reference proteome</keyword>
<evidence type="ECO:0000256" key="14">
    <source>
        <dbReference type="ARBA" id="ARBA00022932"/>
    </source>
</evidence>
<name>A0A6A2YAX7_HIBSY</name>
<dbReference type="Pfam" id="PF19259">
    <property type="entry name" value="Ty3_capsid"/>
    <property type="match status" value="1"/>
</dbReference>
<keyword evidence="14" id="KW-0239">DNA-directed DNA polymerase</keyword>
<dbReference type="SUPFAM" id="SSF103256">
    <property type="entry name" value="Hypothetical protein TM0160"/>
    <property type="match status" value="1"/>
</dbReference>
<evidence type="ECO:0000256" key="5">
    <source>
        <dbReference type="ARBA" id="ARBA00022722"/>
    </source>
</evidence>
<dbReference type="InterPro" id="IPR016197">
    <property type="entry name" value="Chromo-like_dom_sf"/>
</dbReference>
<dbReference type="SUPFAM" id="SSF56672">
    <property type="entry name" value="DNA/RNA polymerases"/>
    <property type="match status" value="1"/>
</dbReference>
<dbReference type="PROSITE" id="PS50994">
    <property type="entry name" value="INTEGRASE"/>
    <property type="match status" value="1"/>
</dbReference>
<dbReference type="Pfam" id="PF02577">
    <property type="entry name" value="BFN_dom"/>
    <property type="match status" value="1"/>
</dbReference>
<evidence type="ECO:0000313" key="24">
    <source>
        <dbReference type="Proteomes" id="UP000436088"/>
    </source>
</evidence>
<evidence type="ECO:0000256" key="11">
    <source>
        <dbReference type="ARBA" id="ARBA00022884"/>
    </source>
</evidence>
<dbReference type="GO" id="GO:0046872">
    <property type="term" value="F:metal ion binding"/>
    <property type="evidence" value="ECO:0007669"/>
    <property type="project" value="UniProtKB-KW"/>
</dbReference>
<keyword evidence="17" id="KW-0511">Multifunctional enzyme</keyword>
<dbReference type="Gene3D" id="3.10.20.370">
    <property type="match status" value="1"/>
</dbReference>
<dbReference type="GO" id="GO:0003723">
    <property type="term" value="F:RNA binding"/>
    <property type="evidence" value="ECO:0007669"/>
    <property type="project" value="UniProtKB-KW"/>
</dbReference>
<evidence type="ECO:0000259" key="21">
    <source>
        <dbReference type="PROSITE" id="PS50994"/>
    </source>
</evidence>
<protein>
    <submittedName>
        <fullName evidence="23">Bifunctional nuclease 2</fullName>
    </submittedName>
</protein>
<keyword evidence="2" id="KW-0645">Protease</keyword>
<dbReference type="PROSITE" id="PS00598">
    <property type="entry name" value="CHROMO_1"/>
    <property type="match status" value="1"/>
</dbReference>
<feature type="region of interest" description="Disordered" evidence="20">
    <location>
        <begin position="259"/>
        <end position="280"/>
    </location>
</feature>
<dbReference type="PROSITE" id="PS51658">
    <property type="entry name" value="BFN"/>
    <property type="match status" value="1"/>
</dbReference>
<keyword evidence="4" id="KW-0548">Nucleotidyltransferase</keyword>
<feature type="coiled-coil region" evidence="19">
    <location>
        <begin position="1107"/>
        <end position="1134"/>
    </location>
</feature>
<dbReference type="Pfam" id="PF00665">
    <property type="entry name" value="rve"/>
    <property type="match status" value="1"/>
</dbReference>
<dbReference type="EMBL" id="VEPZ02001409">
    <property type="protein sequence ID" value="KAE8674806.1"/>
    <property type="molecule type" value="Genomic_DNA"/>
</dbReference>
<dbReference type="Pfam" id="PF24626">
    <property type="entry name" value="SH3_Tf2-1"/>
    <property type="match status" value="1"/>
</dbReference>
<evidence type="ECO:0000256" key="13">
    <source>
        <dbReference type="ARBA" id="ARBA00022918"/>
    </source>
</evidence>
<dbReference type="InterPro" id="IPR001969">
    <property type="entry name" value="Aspartic_peptidase_AS"/>
</dbReference>
<dbReference type="InterPro" id="IPR043128">
    <property type="entry name" value="Rev_trsase/Diguanyl_cyclase"/>
</dbReference>
<dbReference type="SUPFAM" id="SSF50630">
    <property type="entry name" value="Acid proteases"/>
    <property type="match status" value="1"/>
</dbReference>
<evidence type="ECO:0000256" key="16">
    <source>
        <dbReference type="ARBA" id="ARBA00023172"/>
    </source>
</evidence>
<dbReference type="CDD" id="cd09274">
    <property type="entry name" value="RNase_HI_RT_Ty3"/>
    <property type="match status" value="1"/>
</dbReference>
<dbReference type="Gene3D" id="3.10.690.10">
    <property type="entry name" value="Bifunctional nuclease domain"/>
    <property type="match status" value="1"/>
</dbReference>
<dbReference type="PROSITE" id="PS00141">
    <property type="entry name" value="ASP_PROTEASE"/>
    <property type="match status" value="1"/>
</dbReference>
<dbReference type="CDD" id="cd00303">
    <property type="entry name" value="retropepsin_like"/>
    <property type="match status" value="1"/>
</dbReference>
<keyword evidence="5" id="KW-0540">Nuclease</keyword>
<dbReference type="InterPro" id="IPR041588">
    <property type="entry name" value="Integrase_H2C2"/>
</dbReference>
<evidence type="ECO:0000256" key="20">
    <source>
        <dbReference type="SAM" id="MobiDB-lite"/>
    </source>
</evidence>
<evidence type="ECO:0000256" key="6">
    <source>
        <dbReference type="ARBA" id="ARBA00022723"/>
    </source>
</evidence>
<comment type="caution">
    <text evidence="23">The sequence shown here is derived from an EMBL/GenBank/DDBJ whole genome shotgun (WGS) entry which is preliminary data.</text>
</comment>
<keyword evidence="6" id="KW-0479">Metal-binding</keyword>
<dbReference type="Pfam" id="PF17921">
    <property type="entry name" value="Integrase_H2C2"/>
    <property type="match status" value="1"/>
</dbReference>
<dbReference type="PANTHER" id="PTHR37984:SF5">
    <property type="entry name" value="PROTEIN NYNRIN-LIKE"/>
    <property type="match status" value="1"/>
</dbReference>
<evidence type="ECO:0000256" key="18">
    <source>
        <dbReference type="ARBA" id="ARBA00025428"/>
    </source>
</evidence>
<dbReference type="InterPro" id="IPR045358">
    <property type="entry name" value="Ty3_capsid"/>
</dbReference>
<keyword evidence="3" id="KW-0808">Transferase</keyword>
<comment type="similarity">
    <text evidence="1">Belongs to the bifunctional nuclease family.</text>
</comment>
<keyword evidence="15" id="KW-0238">DNA-binding</keyword>
<organism evidence="23 24">
    <name type="scientific">Hibiscus syriacus</name>
    <name type="common">Rose of Sharon</name>
    <dbReference type="NCBI Taxonomy" id="106335"/>
    <lineage>
        <taxon>Eukaryota</taxon>
        <taxon>Viridiplantae</taxon>
        <taxon>Streptophyta</taxon>
        <taxon>Embryophyta</taxon>
        <taxon>Tracheophyta</taxon>
        <taxon>Spermatophyta</taxon>
        <taxon>Magnoliopsida</taxon>
        <taxon>eudicotyledons</taxon>
        <taxon>Gunneridae</taxon>
        <taxon>Pentapetalae</taxon>
        <taxon>rosids</taxon>
        <taxon>malvids</taxon>
        <taxon>Malvales</taxon>
        <taxon>Malvaceae</taxon>
        <taxon>Malvoideae</taxon>
        <taxon>Hibiscus</taxon>
    </lineage>
</organism>
<evidence type="ECO:0000256" key="2">
    <source>
        <dbReference type="ARBA" id="ARBA00022670"/>
    </source>
</evidence>
<dbReference type="InterPro" id="IPR001584">
    <property type="entry name" value="Integrase_cat-core"/>
</dbReference>
<evidence type="ECO:0000256" key="9">
    <source>
        <dbReference type="ARBA" id="ARBA00022801"/>
    </source>
</evidence>
<evidence type="ECO:0000256" key="12">
    <source>
        <dbReference type="ARBA" id="ARBA00022908"/>
    </source>
</evidence>
<dbReference type="GO" id="GO:0015074">
    <property type="term" value="P:DNA integration"/>
    <property type="evidence" value="ECO:0007669"/>
    <property type="project" value="UniProtKB-KW"/>
</dbReference>
<accession>A0A6A2YAX7</accession>
<feature type="compositionally biased region" description="Polar residues" evidence="20">
    <location>
        <begin position="72"/>
        <end position="81"/>
    </location>
</feature>
<evidence type="ECO:0000256" key="10">
    <source>
        <dbReference type="ARBA" id="ARBA00022842"/>
    </source>
</evidence>
<comment type="function">
    <text evidence="18">Bifunctional nuclease with both RNase and DNase activities. Involved in basal defense response. Participates in abscisic acid-derived callose deposition following infection by a necrotrophic pathogen.</text>
</comment>
<keyword evidence="11" id="KW-0694">RNA-binding</keyword>
<dbReference type="InterPro" id="IPR000477">
    <property type="entry name" value="RT_dom"/>
</dbReference>
<keyword evidence="12" id="KW-0229">DNA integration</keyword>
<dbReference type="GO" id="GO:0003964">
    <property type="term" value="F:RNA-directed DNA polymerase activity"/>
    <property type="evidence" value="ECO:0007669"/>
    <property type="project" value="UniProtKB-KW"/>
</dbReference>
<keyword evidence="16" id="KW-0233">DNA recombination</keyword>
<evidence type="ECO:0000256" key="15">
    <source>
        <dbReference type="ARBA" id="ARBA00023125"/>
    </source>
</evidence>
<evidence type="ECO:0000313" key="23">
    <source>
        <dbReference type="EMBL" id="KAE8674806.1"/>
    </source>
</evidence>
<dbReference type="Gene3D" id="3.10.10.10">
    <property type="entry name" value="HIV Type 1 Reverse Transcriptase, subunit A, domain 1"/>
    <property type="match status" value="1"/>
</dbReference>
<dbReference type="GO" id="GO:0004519">
    <property type="term" value="F:endonuclease activity"/>
    <property type="evidence" value="ECO:0007669"/>
    <property type="project" value="UniProtKB-KW"/>
</dbReference>
<dbReference type="InterPro" id="IPR012337">
    <property type="entry name" value="RNaseH-like_sf"/>
</dbReference>
<dbReference type="Proteomes" id="UP000436088">
    <property type="component" value="Unassembled WGS sequence"/>
</dbReference>
<keyword evidence="13" id="KW-0695">RNA-directed DNA polymerase</keyword>
<gene>
    <name evidence="23" type="ORF">F3Y22_tig00111715pilonHSYRG00089</name>
</gene>
<evidence type="ECO:0000256" key="19">
    <source>
        <dbReference type="SAM" id="Coils"/>
    </source>
</evidence>
<dbReference type="InterPro" id="IPR036397">
    <property type="entry name" value="RNaseH_sf"/>
</dbReference>
<feature type="domain" description="BFN" evidence="22">
    <location>
        <begin position="1274"/>
        <end position="1422"/>
    </location>
</feature>
<dbReference type="SUPFAM" id="SSF54160">
    <property type="entry name" value="Chromo domain-like"/>
    <property type="match status" value="1"/>
</dbReference>
<dbReference type="InterPro" id="IPR056924">
    <property type="entry name" value="SH3_Tf2-1"/>
</dbReference>
<dbReference type="SUPFAM" id="SSF53098">
    <property type="entry name" value="Ribonuclease H-like"/>
    <property type="match status" value="1"/>
</dbReference>
<dbReference type="InterPro" id="IPR043502">
    <property type="entry name" value="DNA/RNA_pol_sf"/>
</dbReference>
<dbReference type="InterPro" id="IPR003729">
    <property type="entry name" value="Bi_nuclease_dom"/>
</dbReference>
<evidence type="ECO:0000256" key="1">
    <source>
        <dbReference type="ARBA" id="ARBA00009095"/>
    </source>
</evidence>
<dbReference type="Gene3D" id="3.30.70.270">
    <property type="match status" value="2"/>
</dbReference>
<dbReference type="InterPro" id="IPR021109">
    <property type="entry name" value="Peptidase_aspartic_dom_sf"/>
</dbReference>
<dbReference type="InterPro" id="IPR041577">
    <property type="entry name" value="RT_RNaseH_2"/>
</dbReference>
<keyword evidence="8" id="KW-0255">Endonuclease</keyword>
<evidence type="ECO:0000256" key="4">
    <source>
        <dbReference type="ARBA" id="ARBA00022695"/>
    </source>
</evidence>
<dbReference type="InterPro" id="IPR050951">
    <property type="entry name" value="Retrovirus_Pol_polyprotein"/>
</dbReference>
<dbReference type="GO" id="GO:0006310">
    <property type="term" value="P:DNA recombination"/>
    <property type="evidence" value="ECO:0007669"/>
    <property type="project" value="UniProtKB-KW"/>
</dbReference>
<dbReference type="Gene3D" id="3.30.420.10">
    <property type="entry name" value="Ribonuclease H-like superfamily/Ribonuclease H"/>
    <property type="match status" value="1"/>
</dbReference>
<dbReference type="GO" id="GO:0006508">
    <property type="term" value="P:proteolysis"/>
    <property type="evidence" value="ECO:0007669"/>
    <property type="project" value="UniProtKB-KW"/>
</dbReference>
<dbReference type="GO" id="GO:0003677">
    <property type="term" value="F:DNA binding"/>
    <property type="evidence" value="ECO:0007669"/>
    <property type="project" value="UniProtKB-KW"/>
</dbReference>
<feature type="domain" description="Integrase catalytic" evidence="21">
    <location>
        <begin position="917"/>
        <end position="1090"/>
    </location>
</feature>
<dbReference type="InterPro" id="IPR023779">
    <property type="entry name" value="Chromodomain_CS"/>
</dbReference>
<dbReference type="Pfam" id="PF17919">
    <property type="entry name" value="RT_RNaseH_2"/>
    <property type="match status" value="1"/>
</dbReference>
<feature type="compositionally biased region" description="Polar residues" evidence="20">
    <location>
        <begin position="259"/>
        <end position="279"/>
    </location>
</feature>
<dbReference type="InterPro" id="IPR036104">
    <property type="entry name" value="BFN_sf"/>
</dbReference>
<dbReference type="Pfam" id="PF00078">
    <property type="entry name" value="RVT_1"/>
    <property type="match status" value="1"/>
</dbReference>
<dbReference type="PANTHER" id="PTHR37984">
    <property type="entry name" value="PROTEIN CBG26694"/>
    <property type="match status" value="1"/>
</dbReference>
<dbReference type="Gene3D" id="2.40.50.40">
    <property type="match status" value="1"/>
</dbReference>
<dbReference type="GO" id="GO:0003887">
    <property type="term" value="F:DNA-directed DNA polymerase activity"/>
    <property type="evidence" value="ECO:0007669"/>
    <property type="project" value="UniProtKB-KW"/>
</dbReference>
<evidence type="ECO:0000256" key="17">
    <source>
        <dbReference type="ARBA" id="ARBA00023268"/>
    </source>
</evidence>
<evidence type="ECO:0000256" key="3">
    <source>
        <dbReference type="ARBA" id="ARBA00022679"/>
    </source>
</evidence>
<keyword evidence="19" id="KW-0175">Coiled coil</keyword>
<proteinExistence type="inferred from homology"/>
<evidence type="ECO:0000259" key="22">
    <source>
        <dbReference type="PROSITE" id="PS51658"/>
    </source>
</evidence>
<keyword evidence="7" id="KW-0064">Aspartyl protease</keyword>
<dbReference type="Gene3D" id="1.10.340.70">
    <property type="match status" value="1"/>
</dbReference>
<evidence type="ECO:0000256" key="8">
    <source>
        <dbReference type="ARBA" id="ARBA00022759"/>
    </source>
</evidence>
<evidence type="ECO:0000256" key="7">
    <source>
        <dbReference type="ARBA" id="ARBA00022750"/>
    </source>
</evidence>
<reference evidence="23" key="1">
    <citation type="submission" date="2019-09" db="EMBL/GenBank/DDBJ databases">
        <title>Draft genome information of white flower Hibiscus syriacus.</title>
        <authorList>
            <person name="Kim Y.-M."/>
        </authorList>
    </citation>
    <scope>NUCLEOTIDE SEQUENCE [LARGE SCALE GENOMIC DNA]</scope>
    <source>
        <strain evidence="23">YM2019G1</strain>
    </source>
</reference>